<dbReference type="OrthoDB" id="2357318at2759"/>
<protein>
    <submittedName>
        <fullName evidence="3">RHTO0S13e01420g1_1</fullName>
    </submittedName>
</protein>
<reference evidence="3" key="1">
    <citation type="journal article" date="2014" name="Genome Announc.">
        <title>Draft genome sequence of Rhodosporidium toruloides CECT1137, an oleaginous yeast of biotechnological interest.</title>
        <authorList>
            <person name="Morin N."/>
            <person name="Calcas X."/>
            <person name="Devillers H."/>
            <person name="Durrens P."/>
            <person name="Sherman D.J."/>
            <person name="Nicaud J.-M."/>
            <person name="Neuveglise C."/>
        </authorList>
    </citation>
    <scope>NUCLEOTIDE SEQUENCE</scope>
    <source>
        <strain evidence="3">CECT1137</strain>
    </source>
</reference>
<dbReference type="PANTHER" id="PTHR39214">
    <property type="entry name" value="MICROBODY (PEROXISOME) BIOGENESIS PROTEIN PEROXIN 8 (EUROFUNG)"/>
    <property type="match status" value="1"/>
</dbReference>
<evidence type="ECO:0000256" key="1">
    <source>
        <dbReference type="SAM" id="MobiDB-lite"/>
    </source>
</evidence>
<organism evidence="3">
    <name type="scientific">Rhodotorula toruloides</name>
    <name type="common">Yeast</name>
    <name type="synonym">Rhodosporidium toruloides</name>
    <dbReference type="NCBI Taxonomy" id="5286"/>
    <lineage>
        <taxon>Eukaryota</taxon>
        <taxon>Fungi</taxon>
        <taxon>Dikarya</taxon>
        <taxon>Basidiomycota</taxon>
        <taxon>Pucciniomycotina</taxon>
        <taxon>Microbotryomycetes</taxon>
        <taxon>Sporidiobolales</taxon>
        <taxon>Sporidiobolaceae</taxon>
        <taxon>Rhodotorula</taxon>
    </lineage>
</organism>
<dbReference type="AlphaFoldDB" id="A0A061BFV5"/>
<feature type="region of interest" description="Disordered" evidence="1">
    <location>
        <begin position="611"/>
        <end position="646"/>
    </location>
</feature>
<evidence type="ECO:0000313" key="3">
    <source>
        <dbReference type="EMBL" id="CDR46769.1"/>
    </source>
</evidence>
<evidence type="ECO:0000256" key="2">
    <source>
        <dbReference type="SAM" id="Phobius"/>
    </source>
</evidence>
<dbReference type="InterPro" id="IPR055334">
    <property type="entry name" value="PEX8-like"/>
</dbReference>
<gene>
    <name evidence="3" type="ORF">RHTO0S_13e01420g</name>
</gene>
<keyword evidence="2" id="KW-0812">Transmembrane</keyword>
<keyword evidence="2" id="KW-0472">Membrane</keyword>
<feature type="region of interest" description="Disordered" evidence="1">
    <location>
        <begin position="749"/>
        <end position="771"/>
    </location>
</feature>
<accession>A0A061BFV5</accession>
<name>A0A061BFV5_RHOTO</name>
<dbReference type="PANTHER" id="PTHR39214:SF1">
    <property type="entry name" value="MICROBODY (PEROXISOME) BIOGENESIS PROTEIN PEROXIN 8 (EUROFUNG)"/>
    <property type="match status" value="1"/>
</dbReference>
<proteinExistence type="predicted"/>
<keyword evidence="2" id="KW-1133">Transmembrane helix</keyword>
<dbReference type="EMBL" id="LK052948">
    <property type="protein sequence ID" value="CDR46769.1"/>
    <property type="molecule type" value="Genomic_DNA"/>
</dbReference>
<sequence length="771" mass="82618">MAAQDPSLLLQDLLSPASPSLDPRQLARLVSYHLSTLPLARPHLAFISLIARYTALSPAIWDSPDLSGWDKHQLVYEAVRQGVLLRLDGVARPPTPEEPVASTSKRAKDSGGWSARRTVQTFVAELFAGVWADSSAAHEQEEGVRPLARLTLCSGALAALQEWKRRKEKLWVGGAGGLGRAEKETGRAWAEWVQRGGKGTADEALAKMLAWLAAQTIPFVHPEMLAADWPTAALLNHLSDSFSAVFAGGYAFSTPPLSADLAETADGLAWNTPSPSHTHVTALTQAPLFVNLGPLSRAIGRTLEATALTARSSDTSVAQSSLAAFHRLSTTLLSVACSLSDGWSATLWSDITDDSSLSPSTRSETAPWTLLKSLLFAQTLVYSSLLEVVTSSSASEAGEPTQVQRQLASDAVRALGKTYFVALKFGQGGFKAWRAVLAGLVEVVAAPSAGSTAERNGKKPVTQAETLVRSLQVAKGTGEGGRHVRAVERAEATFWLNTAEQVMGELGDDYVEETVLPGCRPYLDDVTFRDTFEAAHSVMLAVFSNTKRCVTEVAPWYTTLLLKIYPSLLSPTQLRFAFSTTVGAVSSTDDALAWWCVEELLARLDALPASTEGPASEAKPMPVPSTDDLAKAGDTPPATEENTVTPLETRAMTLPRGAYLLTLIALLPSVNLVLFSPLLSHIQRLVRQEPVNSDGRNALVEATFEQLGAGMDAVKRKEATEWWLRRGRALVSGGALHQDADMRGLEGLGEAGETERLEDVEEVGDASAAKL</sequence>
<feature type="transmembrane region" description="Helical" evidence="2">
    <location>
        <begin position="658"/>
        <end position="679"/>
    </location>
</feature>